<organism evidence="1 2">
    <name type="scientific">Eumeta variegata</name>
    <name type="common">Bagworm moth</name>
    <name type="synonym">Eumeta japonica</name>
    <dbReference type="NCBI Taxonomy" id="151549"/>
    <lineage>
        <taxon>Eukaryota</taxon>
        <taxon>Metazoa</taxon>
        <taxon>Ecdysozoa</taxon>
        <taxon>Arthropoda</taxon>
        <taxon>Hexapoda</taxon>
        <taxon>Insecta</taxon>
        <taxon>Pterygota</taxon>
        <taxon>Neoptera</taxon>
        <taxon>Endopterygota</taxon>
        <taxon>Lepidoptera</taxon>
        <taxon>Glossata</taxon>
        <taxon>Ditrysia</taxon>
        <taxon>Tineoidea</taxon>
        <taxon>Psychidae</taxon>
        <taxon>Oiketicinae</taxon>
        <taxon>Eumeta</taxon>
    </lineage>
</organism>
<dbReference type="Proteomes" id="UP000299102">
    <property type="component" value="Unassembled WGS sequence"/>
</dbReference>
<comment type="caution">
    <text evidence="1">The sequence shown here is derived from an EMBL/GenBank/DDBJ whole genome shotgun (WGS) entry which is preliminary data.</text>
</comment>
<dbReference type="AlphaFoldDB" id="A0A4C1Y5D3"/>
<reference evidence="1 2" key="1">
    <citation type="journal article" date="2019" name="Commun. Biol.">
        <title>The bagworm genome reveals a unique fibroin gene that provides high tensile strength.</title>
        <authorList>
            <person name="Kono N."/>
            <person name="Nakamura H."/>
            <person name="Ohtoshi R."/>
            <person name="Tomita M."/>
            <person name="Numata K."/>
            <person name="Arakawa K."/>
        </authorList>
    </citation>
    <scope>NUCLEOTIDE SEQUENCE [LARGE SCALE GENOMIC DNA]</scope>
</reference>
<accession>A0A4C1Y5D3</accession>
<evidence type="ECO:0000313" key="2">
    <source>
        <dbReference type="Proteomes" id="UP000299102"/>
    </source>
</evidence>
<keyword evidence="2" id="KW-1185">Reference proteome</keyword>
<protein>
    <submittedName>
        <fullName evidence="1">Uncharacterized protein</fullName>
    </submittedName>
</protein>
<gene>
    <name evidence="1" type="ORF">EVAR_47936_1</name>
</gene>
<proteinExistence type="predicted"/>
<evidence type="ECO:0000313" key="1">
    <source>
        <dbReference type="EMBL" id="GBP70553.1"/>
    </source>
</evidence>
<sequence>MNFDITNDKYRDVPHHRRVARRVMYLAPARRPPRPALAAAQPSGESIVVGYYHKKGRLRLRVVNRNRVICEYLGSDCSFVF</sequence>
<name>A0A4C1Y5D3_EUMVA</name>
<dbReference type="EMBL" id="BGZK01001078">
    <property type="protein sequence ID" value="GBP70553.1"/>
    <property type="molecule type" value="Genomic_DNA"/>
</dbReference>